<keyword evidence="1" id="KW-0732">Signal</keyword>
<protein>
    <submittedName>
        <fullName evidence="2">Uncharacterized protein</fullName>
    </submittedName>
</protein>
<dbReference type="OrthoDB" id="9780765at2"/>
<name>A0A1H2FQI1_9PSED</name>
<reference evidence="3" key="1">
    <citation type="submission" date="2016-10" db="EMBL/GenBank/DDBJ databases">
        <authorList>
            <person name="Varghese N."/>
            <person name="Submissions S."/>
        </authorList>
    </citation>
    <scope>NUCLEOTIDE SEQUENCE [LARGE SCALE GENOMIC DNA]</scope>
    <source>
        <strain evidence="3">DSM 17875</strain>
    </source>
</reference>
<dbReference type="Proteomes" id="UP000243232">
    <property type="component" value="Chromosome I"/>
</dbReference>
<dbReference type="RefSeq" id="WP_090194214.1">
    <property type="nucleotide sequence ID" value="NZ_LT629785.1"/>
</dbReference>
<evidence type="ECO:0000313" key="3">
    <source>
        <dbReference type="Proteomes" id="UP000243232"/>
    </source>
</evidence>
<feature type="signal peptide" evidence="1">
    <location>
        <begin position="1"/>
        <end position="23"/>
    </location>
</feature>
<dbReference type="EMBL" id="LT629785">
    <property type="protein sequence ID" value="SDU09556.1"/>
    <property type="molecule type" value="Genomic_DNA"/>
</dbReference>
<keyword evidence="3" id="KW-1185">Reference proteome</keyword>
<feature type="chain" id="PRO_5009274145" evidence="1">
    <location>
        <begin position="24"/>
        <end position="258"/>
    </location>
</feature>
<evidence type="ECO:0000256" key="1">
    <source>
        <dbReference type="SAM" id="SignalP"/>
    </source>
</evidence>
<proteinExistence type="predicted"/>
<organism evidence="2 3">
    <name type="scientific">Pseudomonas pohangensis</name>
    <dbReference type="NCBI Taxonomy" id="364197"/>
    <lineage>
        <taxon>Bacteria</taxon>
        <taxon>Pseudomonadati</taxon>
        <taxon>Pseudomonadota</taxon>
        <taxon>Gammaproteobacteria</taxon>
        <taxon>Pseudomonadales</taxon>
        <taxon>Pseudomonadaceae</taxon>
        <taxon>Pseudomonas</taxon>
    </lineage>
</organism>
<dbReference type="AlphaFoldDB" id="A0A1H2FQI1"/>
<evidence type="ECO:0000313" key="2">
    <source>
        <dbReference type="EMBL" id="SDU09556.1"/>
    </source>
</evidence>
<gene>
    <name evidence="2" type="ORF">SAMN05216296_1740</name>
</gene>
<accession>A0A1H2FQI1</accession>
<sequence>MLRKAITLITLASACLGAGNVVAAERKPIPIPGEPEMMTFDNLRAVQYCEMWLFKGTPETGIAGVYFNTSNLNNSADKLDTCPPALFDKITVESLVASYDVIAAYKNGLRGWTFDSATIPVGPVVSFEGLETRWWGQGKLPKGVGLKAAHLQPYQEVKSHRKSTFTYHKGKPVFILQDPEGTPWVMQAFGKMVDPDLTYESLAELGGKLKPPAGWKYRVAVLDKELIISTPQGYNWIVQDELQNTYDACKEEACNFNP</sequence>
<dbReference type="PROSITE" id="PS51257">
    <property type="entry name" value="PROKAR_LIPOPROTEIN"/>
    <property type="match status" value="1"/>
</dbReference>